<gene>
    <name evidence="1" type="ORF">RBSWK_01537</name>
</gene>
<comment type="caution">
    <text evidence="1">The sequence shown here is derived from an EMBL/GenBank/DDBJ whole genome shotgun (WGS) entry which is preliminary data.</text>
</comment>
<dbReference type="PATRIC" id="fig|993516.3.peg.1628"/>
<evidence type="ECO:0000313" key="1">
    <source>
        <dbReference type="EMBL" id="ELP34527.1"/>
    </source>
</evidence>
<name>L7CLP6_RHOBT</name>
<sequence>MKLGALEPLWKDGDRHSLHFGQKIDDWKRSVEALVRYTRLNCSRKNAANR</sequence>
<dbReference type="Proteomes" id="UP000010959">
    <property type="component" value="Unassembled WGS sequence"/>
</dbReference>
<reference evidence="1 2" key="1">
    <citation type="journal article" date="2013" name="Mar. Genomics">
        <title>Expression of sulfatases in Rhodopirellula baltica and the diversity of sulfatases in the genus Rhodopirellula.</title>
        <authorList>
            <person name="Wegner C.E."/>
            <person name="Richter-Heitmann T."/>
            <person name="Klindworth A."/>
            <person name="Klockow C."/>
            <person name="Richter M."/>
            <person name="Achstetter T."/>
            <person name="Glockner F.O."/>
            <person name="Harder J."/>
        </authorList>
    </citation>
    <scope>NUCLEOTIDE SEQUENCE [LARGE SCALE GENOMIC DNA]</scope>
    <source>
        <strain evidence="1 2">SWK14</strain>
    </source>
</reference>
<protein>
    <submittedName>
        <fullName evidence="1">Uncharacterized protein</fullName>
    </submittedName>
</protein>
<organism evidence="1 2">
    <name type="scientific">Rhodopirellula baltica SWK14</name>
    <dbReference type="NCBI Taxonomy" id="993516"/>
    <lineage>
        <taxon>Bacteria</taxon>
        <taxon>Pseudomonadati</taxon>
        <taxon>Planctomycetota</taxon>
        <taxon>Planctomycetia</taxon>
        <taxon>Pirellulales</taxon>
        <taxon>Pirellulaceae</taxon>
        <taxon>Rhodopirellula</taxon>
    </lineage>
</organism>
<dbReference type="AlphaFoldDB" id="L7CLP6"/>
<evidence type="ECO:0000313" key="2">
    <source>
        <dbReference type="Proteomes" id="UP000010959"/>
    </source>
</evidence>
<dbReference type="EMBL" id="AMWG01000030">
    <property type="protein sequence ID" value="ELP34527.1"/>
    <property type="molecule type" value="Genomic_DNA"/>
</dbReference>
<proteinExistence type="predicted"/>
<accession>L7CLP6</accession>